<gene>
    <name evidence="16" type="ORF">AND_001883</name>
</gene>
<dbReference type="InterPro" id="IPR050108">
    <property type="entry name" value="CDK"/>
</dbReference>
<dbReference type="SMART" id="SM00220">
    <property type="entry name" value="S_TKc"/>
    <property type="match status" value="1"/>
</dbReference>
<dbReference type="PANTHER" id="PTHR24056:SF171">
    <property type="entry name" value="CYCLIN-DEPENDENT KINASE 20"/>
    <property type="match status" value="1"/>
</dbReference>
<comment type="similarity">
    <text evidence="1">Belongs to the protein kinase superfamily. CMGC Ser/Thr protein kinase family. CDC2/CDKX subfamily.</text>
</comment>
<dbReference type="InterPro" id="IPR011009">
    <property type="entry name" value="Kinase-like_dom_sf"/>
</dbReference>
<keyword evidence="18" id="KW-1185">Reference proteome</keyword>
<dbReference type="GO" id="GO:0051301">
    <property type="term" value="P:cell division"/>
    <property type="evidence" value="ECO:0007669"/>
    <property type="project" value="UniProtKB-KW"/>
</dbReference>
<feature type="binding site" evidence="13">
    <location>
        <position position="40"/>
    </location>
    <ligand>
        <name>ATP</name>
        <dbReference type="ChEBI" id="CHEBI:30616"/>
    </ligand>
</feature>
<feature type="non-terminal residue" evidence="16">
    <location>
        <position position="305"/>
    </location>
</feature>
<dbReference type="GO" id="GO:0005634">
    <property type="term" value="C:nucleus"/>
    <property type="evidence" value="ECO:0007669"/>
    <property type="project" value="TreeGrafter"/>
</dbReference>
<dbReference type="AlphaFoldDB" id="W5JPL3"/>
<accession>W5JPL3</accession>
<evidence type="ECO:0000256" key="9">
    <source>
        <dbReference type="ARBA" id="ARBA00035720"/>
    </source>
</evidence>
<dbReference type="GO" id="GO:0005524">
    <property type="term" value="F:ATP binding"/>
    <property type="evidence" value="ECO:0007669"/>
    <property type="project" value="UniProtKB-UniRule"/>
</dbReference>
<dbReference type="GO" id="GO:0004693">
    <property type="term" value="F:cyclin-dependent protein serine/threonine kinase activity"/>
    <property type="evidence" value="ECO:0007669"/>
    <property type="project" value="UniProtKB-EC"/>
</dbReference>
<reference evidence="17" key="4">
    <citation type="submission" date="2015-06" db="UniProtKB">
        <authorList>
            <consortium name="EnsemblMetazoa"/>
        </authorList>
    </citation>
    <scope>IDENTIFICATION</scope>
</reference>
<keyword evidence="5 13" id="KW-0547">Nucleotide-binding</keyword>
<evidence type="ECO:0000256" key="10">
    <source>
        <dbReference type="ARBA" id="ARBA00035723"/>
    </source>
</evidence>
<dbReference type="Gene3D" id="3.30.200.20">
    <property type="entry name" value="Phosphorylase Kinase, domain 1"/>
    <property type="match status" value="1"/>
</dbReference>
<evidence type="ECO:0000313" key="18">
    <source>
        <dbReference type="Proteomes" id="UP000000673"/>
    </source>
</evidence>
<keyword evidence="6 16" id="KW-0418">Kinase</keyword>
<evidence type="ECO:0000313" key="17">
    <source>
        <dbReference type="EnsemblMetazoa" id="ADAC001883-PA"/>
    </source>
</evidence>
<name>W5JPL3_ANODA</name>
<evidence type="ECO:0000256" key="2">
    <source>
        <dbReference type="ARBA" id="ARBA00012425"/>
    </source>
</evidence>
<dbReference type="EMBL" id="ADMH02000475">
    <property type="protein sequence ID" value="ETN66332.1"/>
    <property type="molecule type" value="Genomic_DNA"/>
</dbReference>
<dbReference type="InterPro" id="IPR008271">
    <property type="entry name" value="Ser/Thr_kinase_AS"/>
</dbReference>
<reference evidence="16 18" key="1">
    <citation type="journal article" date="2010" name="BMC Genomics">
        <title>Combination of measures distinguishes pre-miRNAs from other stem-loops in the genome of the newly sequenced Anopheles darlingi.</title>
        <authorList>
            <person name="Mendes N.D."/>
            <person name="Freitas A.T."/>
            <person name="Vasconcelos A.T."/>
            <person name="Sagot M.F."/>
        </authorList>
    </citation>
    <scope>NUCLEOTIDE SEQUENCE</scope>
</reference>
<dbReference type="EnsemblMetazoa" id="ADAC001883-RA">
    <property type="protein sequence ID" value="ADAC001883-PA"/>
    <property type="gene ID" value="ADAC001883"/>
</dbReference>
<evidence type="ECO:0000256" key="5">
    <source>
        <dbReference type="ARBA" id="ARBA00022741"/>
    </source>
</evidence>
<evidence type="ECO:0000256" key="7">
    <source>
        <dbReference type="ARBA" id="ARBA00022840"/>
    </source>
</evidence>
<dbReference type="FunFam" id="3.30.200.20:FF:000579">
    <property type="entry name" value="cyclin-dependent kinase 20"/>
    <property type="match status" value="1"/>
</dbReference>
<keyword evidence="16" id="KW-0132">Cell division</keyword>
<dbReference type="FunCoup" id="W5JPL3">
    <property type="interactions" value="40"/>
</dbReference>
<keyword evidence="7 13" id="KW-0067">ATP-binding</keyword>
<dbReference type="InterPro" id="IPR017441">
    <property type="entry name" value="Protein_kinase_ATP_BS"/>
</dbReference>
<dbReference type="PROSITE" id="PS00107">
    <property type="entry name" value="PROTEIN_KINASE_ATP"/>
    <property type="match status" value="1"/>
</dbReference>
<comment type="catalytic activity">
    <reaction evidence="11">
        <text>L-threonyl-[protein] + ATP = O-phospho-L-threonyl-[protein] + ADP + H(+)</text>
        <dbReference type="Rhea" id="RHEA:46608"/>
        <dbReference type="Rhea" id="RHEA-COMP:11060"/>
        <dbReference type="Rhea" id="RHEA-COMP:11605"/>
        <dbReference type="ChEBI" id="CHEBI:15378"/>
        <dbReference type="ChEBI" id="CHEBI:30013"/>
        <dbReference type="ChEBI" id="CHEBI:30616"/>
        <dbReference type="ChEBI" id="CHEBI:61977"/>
        <dbReference type="ChEBI" id="CHEBI:456216"/>
        <dbReference type="EC" id="2.7.11.22"/>
    </reaction>
</comment>
<dbReference type="PANTHER" id="PTHR24056">
    <property type="entry name" value="CELL DIVISION PROTEIN KINASE"/>
    <property type="match status" value="1"/>
</dbReference>
<dbReference type="OMA" id="FEYMPHT"/>
<dbReference type="Proteomes" id="UP000000673">
    <property type="component" value="Unassembled WGS sequence"/>
</dbReference>
<dbReference type="EC" id="2.7.11.22" evidence="2"/>
<dbReference type="Pfam" id="PF00069">
    <property type="entry name" value="Pkinase"/>
    <property type="match status" value="1"/>
</dbReference>
<evidence type="ECO:0000256" key="13">
    <source>
        <dbReference type="PROSITE-ProRule" id="PRU10141"/>
    </source>
</evidence>
<dbReference type="VEuPathDB" id="VectorBase:ADAR2_006280"/>
<keyword evidence="3 14" id="KW-0723">Serine/threonine-protein kinase</keyword>
<evidence type="ECO:0000256" key="6">
    <source>
        <dbReference type="ARBA" id="ARBA00022777"/>
    </source>
</evidence>
<evidence type="ECO:0000256" key="12">
    <source>
        <dbReference type="ARBA" id="ARBA00048367"/>
    </source>
</evidence>
<organism evidence="16">
    <name type="scientific">Anopheles darlingi</name>
    <name type="common">Mosquito</name>
    <dbReference type="NCBI Taxonomy" id="43151"/>
    <lineage>
        <taxon>Eukaryota</taxon>
        <taxon>Metazoa</taxon>
        <taxon>Ecdysozoa</taxon>
        <taxon>Arthropoda</taxon>
        <taxon>Hexapoda</taxon>
        <taxon>Insecta</taxon>
        <taxon>Pterygota</taxon>
        <taxon>Neoptera</taxon>
        <taxon>Endopterygota</taxon>
        <taxon>Diptera</taxon>
        <taxon>Nematocera</taxon>
        <taxon>Culicoidea</taxon>
        <taxon>Culicidae</taxon>
        <taxon>Anophelinae</taxon>
        <taxon>Anopheles</taxon>
    </lineage>
</organism>
<evidence type="ECO:0000313" key="16">
    <source>
        <dbReference type="EMBL" id="ETN66332.1"/>
    </source>
</evidence>
<feature type="domain" description="Protein kinase" evidence="15">
    <location>
        <begin position="9"/>
        <end position="305"/>
    </location>
</feature>
<dbReference type="eggNOG" id="KOG0659">
    <property type="taxonomic scope" value="Eukaryota"/>
</dbReference>
<protein>
    <recommendedName>
        <fullName evidence="8">Cyclin-dependent kinase 20</fullName>
        <ecNumber evidence="2">2.7.11.22</ecNumber>
    </recommendedName>
    <alternativeName>
        <fullName evidence="9">Cell cycle-related kinase</fullName>
    </alternativeName>
    <alternativeName>
        <fullName evidence="10">Cell division protein kinase 20</fullName>
    </alternativeName>
</protein>
<dbReference type="STRING" id="43151.W5JPL3"/>
<dbReference type="InterPro" id="IPR000719">
    <property type="entry name" value="Prot_kinase_dom"/>
</dbReference>
<dbReference type="VEuPathDB" id="VectorBase:ADAC001883"/>
<dbReference type="SUPFAM" id="SSF56112">
    <property type="entry name" value="Protein kinase-like (PK-like)"/>
    <property type="match status" value="1"/>
</dbReference>
<evidence type="ECO:0000259" key="15">
    <source>
        <dbReference type="PROSITE" id="PS50011"/>
    </source>
</evidence>
<dbReference type="HOGENOM" id="CLU_000288_181_1_1"/>
<keyword evidence="16" id="KW-0131">Cell cycle</keyword>
<evidence type="ECO:0000256" key="14">
    <source>
        <dbReference type="RuleBase" id="RU000304"/>
    </source>
</evidence>
<reference evidence="16" key="3">
    <citation type="journal article" date="2013" name="Nucleic Acids Res.">
        <title>The genome of Anopheles darlingi, the main neotropical malaria vector.</title>
        <authorList>
            <person name="Marinotti O."/>
            <person name="Cerqueira G.C."/>
            <person name="de Almeida L.G."/>
            <person name="Ferro M.I."/>
            <person name="Loreto E.L."/>
            <person name="Zaha A."/>
            <person name="Teixeira S.M."/>
            <person name="Wespiser A.R."/>
            <person name="Almeida E Silva A."/>
            <person name="Schlindwein A.D."/>
            <person name="Pacheco A.C."/>
            <person name="Silva A.L."/>
            <person name="Graveley B.R."/>
            <person name="Walenz B.P."/>
            <person name="Lima Bde A."/>
            <person name="Ribeiro C.A."/>
            <person name="Nunes-Silva C.G."/>
            <person name="de Carvalho C.R."/>
            <person name="Soares C.M."/>
            <person name="de Menezes C.B."/>
            <person name="Matiolli C."/>
            <person name="Caffrey D."/>
            <person name="Araujo D.A."/>
            <person name="de Oliveira D.M."/>
            <person name="Golenbock D."/>
            <person name="Grisard E.C."/>
            <person name="Fantinatti-Garboggini F."/>
            <person name="de Carvalho F.M."/>
            <person name="Barcellos F.G."/>
            <person name="Prosdocimi F."/>
            <person name="May G."/>
            <person name="Azevedo Junior G.M."/>
            <person name="Guimaraes G.M."/>
            <person name="Goldman G.H."/>
            <person name="Padilha I.Q."/>
            <person name="Batista Jda S."/>
            <person name="Ferro J.A."/>
            <person name="Ribeiro J.M."/>
            <person name="Fietto J.L."/>
            <person name="Dabbas K.M."/>
            <person name="Cerdeira L."/>
            <person name="Agnez-Lima L.F."/>
            <person name="Brocchi M."/>
            <person name="de Carvalho M.O."/>
            <person name="Teixeira Mde M."/>
            <person name="Diniz Maia Mde M."/>
            <person name="Goldman M.H."/>
            <person name="Cruz Schneider M.P."/>
            <person name="Felipe M.S."/>
            <person name="Hungria M."/>
            <person name="Nicolas M.F."/>
            <person name="Pereira M."/>
            <person name="Montes M.A."/>
            <person name="Cantao M.E."/>
            <person name="Vincentz M."/>
            <person name="Rafael M.S."/>
            <person name="Silverman N."/>
            <person name="Stoco P.H."/>
            <person name="Souza R.C."/>
            <person name="Vicentini R."/>
            <person name="Gazzinelli R.T."/>
            <person name="Neves Rde O."/>
            <person name="Silva R."/>
            <person name="Astolfi-Filho S."/>
            <person name="Maciel T.E."/>
            <person name="Urmenyi T.P."/>
            <person name="Tadei W.P."/>
            <person name="Camargo E.P."/>
            <person name="de Vasconcelos A.T."/>
        </authorList>
    </citation>
    <scope>NUCLEOTIDE SEQUENCE</scope>
</reference>
<evidence type="ECO:0000256" key="11">
    <source>
        <dbReference type="ARBA" id="ARBA00047811"/>
    </source>
</evidence>
<evidence type="ECO:0000256" key="3">
    <source>
        <dbReference type="ARBA" id="ARBA00022527"/>
    </source>
</evidence>
<evidence type="ECO:0000256" key="8">
    <source>
        <dbReference type="ARBA" id="ARBA00035711"/>
    </source>
</evidence>
<dbReference type="FunFam" id="1.10.510.10:FF:000791">
    <property type="entry name" value="cyclin-dependent kinase 20"/>
    <property type="match status" value="1"/>
</dbReference>
<reference evidence="16" key="2">
    <citation type="submission" date="2010-05" db="EMBL/GenBank/DDBJ databases">
        <authorList>
            <person name="Almeida L.G."/>
            <person name="Nicolas M.F."/>
            <person name="Souza R.C."/>
            <person name="Vasconcelos A.T.R."/>
        </authorList>
    </citation>
    <scope>NUCLEOTIDE SEQUENCE</scope>
</reference>
<comment type="catalytic activity">
    <reaction evidence="12">
        <text>L-seryl-[protein] + ATP = O-phospho-L-seryl-[protein] + ADP + H(+)</text>
        <dbReference type="Rhea" id="RHEA:17989"/>
        <dbReference type="Rhea" id="RHEA-COMP:9863"/>
        <dbReference type="Rhea" id="RHEA-COMP:11604"/>
        <dbReference type="ChEBI" id="CHEBI:15378"/>
        <dbReference type="ChEBI" id="CHEBI:29999"/>
        <dbReference type="ChEBI" id="CHEBI:30616"/>
        <dbReference type="ChEBI" id="CHEBI:83421"/>
        <dbReference type="ChEBI" id="CHEBI:456216"/>
        <dbReference type="EC" id="2.7.11.22"/>
    </reaction>
</comment>
<dbReference type="Gene3D" id="1.10.510.10">
    <property type="entry name" value="Transferase(Phosphotransferase) domain 1"/>
    <property type="match status" value="1"/>
</dbReference>
<evidence type="ECO:0000256" key="1">
    <source>
        <dbReference type="ARBA" id="ARBA00006485"/>
    </source>
</evidence>
<keyword evidence="4" id="KW-0808">Transferase</keyword>
<dbReference type="PROSITE" id="PS00108">
    <property type="entry name" value="PROTEIN_KINASE_ST"/>
    <property type="match status" value="1"/>
</dbReference>
<proteinExistence type="inferred from homology"/>
<dbReference type="PROSITE" id="PS50011">
    <property type="entry name" value="PROTEIN_KINASE_DOM"/>
    <property type="match status" value="1"/>
</dbReference>
<sequence length="305" mass="34229">MDDYMPSRYQPLGRIGEGVHGIVVKARDLQCDDKIVAIKKLSLRTKFGVVSLNTVREIRALQHCRCDNVLELLDMYPDLTGISLVFEYMPHTLYSKLKDDENPLSRATVRRYTGMLLKGLAYLHGLRLMHRDIKPANLLIDRHDVLKIADFGLARIYSGSVSASSSASLSSPSASPSSPPKPYSPQVATRWYRAPEILWGCQQYGPPVDLWASGAVFAEMLRGVPLFAGATDIEQLALVVRTLGTPNLKDWPEVRSLPDYNKIRFPNARGERWEDIFPSCTTRDELGLVDALVRYNPAKRLTAEE</sequence>
<evidence type="ECO:0000256" key="4">
    <source>
        <dbReference type="ARBA" id="ARBA00022679"/>
    </source>
</evidence>